<evidence type="ECO:0000313" key="1">
    <source>
        <dbReference type="EMBL" id="SNR69390.1"/>
    </source>
</evidence>
<dbReference type="RefSeq" id="WP_089365575.1">
    <property type="nucleotide sequence ID" value="NZ_CP023864.1"/>
</dbReference>
<dbReference type="AlphaFoldDB" id="A0A2N9QRP6"/>
<comment type="caution">
    <text evidence="1">The sequence shown here is derived from an EMBL/GenBank/DDBJ whole genome shotgun (WGS) entry which is preliminary data.</text>
</comment>
<dbReference type="KEGG" id="pje:CRM71_14070"/>
<proteinExistence type="predicted"/>
<evidence type="ECO:0000313" key="2">
    <source>
        <dbReference type="Proteomes" id="UP000198427"/>
    </source>
</evidence>
<dbReference type="GeneID" id="94030442"/>
<gene>
    <name evidence="1" type="ORF">SAMN06265364_1055</name>
</gene>
<dbReference type="EMBL" id="FZNZ01000005">
    <property type="protein sequence ID" value="SNR69390.1"/>
    <property type="molecule type" value="Genomic_DNA"/>
</dbReference>
<dbReference type="Proteomes" id="UP000198427">
    <property type="component" value="Unassembled WGS sequence"/>
</dbReference>
<accession>A0A2N9QRP6</accession>
<keyword evidence="2" id="KW-1185">Reference proteome</keyword>
<sequence>MIRKLYLAISLALCLAVAPQALYAQKGKAKTAVCKLNETQKEKQLFAYGFYKTYMNSLLYTQLGDLSSVIAEKFVSPSVMKKSVDMDGDVLIDAQACDEENIRTLKVVPLNNDWLCVSYLWITPYKDVGTKRKVVYIKVKEQGNSFVIEDATTKKPDLRK</sequence>
<name>A0A2N9QRP6_9BACT</name>
<dbReference type="Gene3D" id="3.10.450.50">
    <property type="match status" value="1"/>
</dbReference>
<reference evidence="1 2" key="1">
    <citation type="submission" date="2017-06" db="EMBL/GenBank/DDBJ databases">
        <authorList>
            <person name="Varghese N."/>
            <person name="Submissions S."/>
        </authorList>
    </citation>
    <scope>NUCLEOTIDE SEQUENCE [LARGE SCALE GENOMIC DNA]</scope>
    <source>
        <strain evidence="1 2">DSM 26989</strain>
    </source>
</reference>
<dbReference type="OrthoDB" id="1071971at2"/>
<protein>
    <submittedName>
        <fullName evidence="1">Uncharacterized protein</fullName>
    </submittedName>
</protein>
<organism evidence="1 2">
    <name type="scientific">Prevotella jejuni</name>
    <dbReference type="NCBI Taxonomy" id="1177574"/>
    <lineage>
        <taxon>Bacteria</taxon>
        <taxon>Pseudomonadati</taxon>
        <taxon>Bacteroidota</taxon>
        <taxon>Bacteroidia</taxon>
        <taxon>Bacteroidales</taxon>
        <taxon>Prevotellaceae</taxon>
        <taxon>Prevotella</taxon>
    </lineage>
</organism>